<keyword evidence="5" id="KW-0067">ATP-binding</keyword>
<keyword evidence="4" id="KW-0227">DNA damage</keyword>
<dbReference type="AlphaFoldDB" id="X1JGG1"/>
<evidence type="ECO:0000256" key="4">
    <source>
        <dbReference type="ARBA" id="ARBA00022763"/>
    </source>
</evidence>
<dbReference type="GO" id="GO:0006310">
    <property type="term" value="P:DNA recombination"/>
    <property type="evidence" value="ECO:0007669"/>
    <property type="project" value="InterPro"/>
</dbReference>
<dbReference type="GO" id="GO:0009432">
    <property type="term" value="P:SOS response"/>
    <property type="evidence" value="ECO:0007669"/>
    <property type="project" value="TreeGrafter"/>
</dbReference>
<evidence type="ECO:0000256" key="6">
    <source>
        <dbReference type="ARBA" id="ARBA00023204"/>
    </source>
</evidence>
<feature type="domain" description="Rad50/SbcC-type AAA" evidence="8">
    <location>
        <begin position="5"/>
        <end position="128"/>
    </location>
</feature>
<dbReference type="SUPFAM" id="SSF52540">
    <property type="entry name" value="P-loop containing nucleoside triphosphate hydrolases"/>
    <property type="match status" value="1"/>
</dbReference>
<evidence type="ECO:0000313" key="9">
    <source>
        <dbReference type="EMBL" id="GAH80600.1"/>
    </source>
</evidence>
<evidence type="ECO:0000256" key="7">
    <source>
        <dbReference type="ARBA" id="ARBA00033408"/>
    </source>
</evidence>
<protein>
    <recommendedName>
        <fullName evidence="2">DNA repair protein RecN</fullName>
    </recommendedName>
    <alternativeName>
        <fullName evidence="7">Recombination protein N</fullName>
    </alternativeName>
</protein>
<organism evidence="9">
    <name type="scientific">marine sediment metagenome</name>
    <dbReference type="NCBI Taxonomy" id="412755"/>
    <lineage>
        <taxon>unclassified sequences</taxon>
        <taxon>metagenomes</taxon>
        <taxon>ecological metagenomes</taxon>
    </lineage>
</organism>
<evidence type="ECO:0000256" key="3">
    <source>
        <dbReference type="ARBA" id="ARBA00022741"/>
    </source>
</evidence>
<dbReference type="GO" id="GO:0006302">
    <property type="term" value="P:double-strand break repair"/>
    <property type="evidence" value="ECO:0007669"/>
    <property type="project" value="InterPro"/>
</dbReference>
<dbReference type="EMBL" id="BARU01038073">
    <property type="protein sequence ID" value="GAH80600.1"/>
    <property type="molecule type" value="Genomic_DNA"/>
</dbReference>
<dbReference type="PANTHER" id="PTHR11059">
    <property type="entry name" value="DNA REPAIR PROTEIN RECN"/>
    <property type="match status" value="1"/>
</dbReference>
<dbReference type="GO" id="GO:0005524">
    <property type="term" value="F:ATP binding"/>
    <property type="evidence" value="ECO:0007669"/>
    <property type="project" value="UniProtKB-KW"/>
</dbReference>
<dbReference type="InterPro" id="IPR038729">
    <property type="entry name" value="Rad50/SbcC_AAA"/>
</dbReference>
<evidence type="ECO:0000259" key="8">
    <source>
        <dbReference type="Pfam" id="PF13476"/>
    </source>
</evidence>
<dbReference type="GO" id="GO:0016887">
    <property type="term" value="F:ATP hydrolysis activity"/>
    <property type="evidence" value="ECO:0007669"/>
    <property type="project" value="InterPro"/>
</dbReference>
<keyword evidence="3" id="KW-0547">Nucleotide-binding</keyword>
<dbReference type="InterPro" id="IPR027417">
    <property type="entry name" value="P-loop_NTPase"/>
</dbReference>
<keyword evidence="6" id="KW-0234">DNA repair</keyword>
<dbReference type="Gene3D" id="3.40.50.300">
    <property type="entry name" value="P-loop containing nucleotide triphosphate hydrolases"/>
    <property type="match status" value="1"/>
</dbReference>
<comment type="similarity">
    <text evidence="1">Belongs to the RecN family.</text>
</comment>
<comment type="caution">
    <text evidence="9">The sequence shown here is derived from an EMBL/GenBank/DDBJ whole genome shotgun (WGS) entry which is preliminary data.</text>
</comment>
<sequence length="152" mass="16977">MLKLLKVRNFALMEELTIEFDKGLTVVTGETGAGKSMIVEAIATLCGSRMEQVLIRSGKDYAEVTGVFGIQLAITERLKQSGISVENDLIIRRKIEKGKRQNSYINDQIVSVNLLKEIAREIVDLIGQYENQSLFFAKNHLLLLDSFADIGD</sequence>
<evidence type="ECO:0000256" key="1">
    <source>
        <dbReference type="ARBA" id="ARBA00009441"/>
    </source>
</evidence>
<proteinExistence type="inferred from homology"/>
<dbReference type="GO" id="GO:0043590">
    <property type="term" value="C:bacterial nucleoid"/>
    <property type="evidence" value="ECO:0007669"/>
    <property type="project" value="TreeGrafter"/>
</dbReference>
<dbReference type="PANTHER" id="PTHR11059:SF0">
    <property type="entry name" value="DNA REPAIR PROTEIN RECN"/>
    <property type="match status" value="1"/>
</dbReference>
<gene>
    <name evidence="9" type="ORF">S03H2_59223</name>
</gene>
<dbReference type="Pfam" id="PF13476">
    <property type="entry name" value="AAA_23"/>
    <property type="match status" value="1"/>
</dbReference>
<evidence type="ECO:0000256" key="5">
    <source>
        <dbReference type="ARBA" id="ARBA00022840"/>
    </source>
</evidence>
<evidence type="ECO:0000256" key="2">
    <source>
        <dbReference type="ARBA" id="ARBA00021315"/>
    </source>
</evidence>
<accession>X1JGG1</accession>
<name>X1JGG1_9ZZZZ</name>
<reference evidence="9" key="1">
    <citation type="journal article" date="2014" name="Front. Microbiol.">
        <title>High frequency of phylogenetically diverse reductive dehalogenase-homologous genes in deep subseafloor sedimentary metagenomes.</title>
        <authorList>
            <person name="Kawai M."/>
            <person name="Futagami T."/>
            <person name="Toyoda A."/>
            <person name="Takaki Y."/>
            <person name="Nishi S."/>
            <person name="Hori S."/>
            <person name="Arai W."/>
            <person name="Tsubouchi T."/>
            <person name="Morono Y."/>
            <person name="Uchiyama I."/>
            <person name="Ito T."/>
            <person name="Fujiyama A."/>
            <person name="Inagaki F."/>
            <person name="Takami H."/>
        </authorList>
    </citation>
    <scope>NUCLEOTIDE SEQUENCE</scope>
    <source>
        <strain evidence="9">Expedition CK06-06</strain>
    </source>
</reference>
<feature type="non-terminal residue" evidence="9">
    <location>
        <position position="152"/>
    </location>
</feature>
<dbReference type="InterPro" id="IPR004604">
    <property type="entry name" value="DNA_recomb/repair_RecN"/>
</dbReference>